<dbReference type="GO" id="GO:0098015">
    <property type="term" value="C:virus tail"/>
    <property type="evidence" value="ECO:0007669"/>
    <property type="project" value="UniProtKB-KW"/>
</dbReference>
<evidence type="ECO:0000256" key="2">
    <source>
        <dbReference type="ARBA" id="ARBA00022732"/>
    </source>
</evidence>
<feature type="compositionally biased region" description="Low complexity" evidence="4">
    <location>
        <begin position="276"/>
        <end position="294"/>
    </location>
</feature>
<evidence type="ECO:0000256" key="4">
    <source>
        <dbReference type="SAM" id="MobiDB-lite"/>
    </source>
</evidence>
<evidence type="ECO:0000256" key="1">
    <source>
        <dbReference type="ARBA" id="ARBA00004328"/>
    </source>
</evidence>
<keyword evidence="2" id="KW-0946">Virion</keyword>
<keyword evidence="2" id="KW-1227">Viral tail protein</keyword>
<comment type="subcellular location">
    <subcellularLocation>
        <location evidence="1">Virion</location>
    </subcellularLocation>
</comment>
<evidence type="ECO:0000313" key="6">
    <source>
        <dbReference type="EMBL" id="QXV81634.1"/>
    </source>
</evidence>
<gene>
    <name evidence="6" type="ORF">bas11_0030</name>
</gene>
<reference evidence="7" key="1">
    <citation type="journal article" date="2021" name="PLoS Biol.">
        <title>Systematic exploration of Escherichia coli phage-host interactions with the BASEL phage collection.</title>
        <authorList>
            <person name="Maffei E."/>
            <person name="Shaidullina A."/>
            <person name="Burkolter M."/>
            <person name="Heyer Y."/>
            <person name="Estermann F."/>
            <person name="Druelle V."/>
            <person name="Sauer P."/>
            <person name="Willi L."/>
            <person name="Michaelis S."/>
            <person name="Hilbi H."/>
            <person name="Thaler D.S."/>
            <person name="Harms A."/>
        </authorList>
    </citation>
    <scope>NUCLEOTIDE SEQUENCE [LARGE SCALE GENOMIC DNA]</scope>
    <source>
        <strain evidence="7">Bas11</strain>
    </source>
</reference>
<evidence type="ECO:0000259" key="5">
    <source>
        <dbReference type="PROSITE" id="PS51688"/>
    </source>
</evidence>
<dbReference type="EMBL" id="MZ501085">
    <property type="protein sequence ID" value="QXV81634.1"/>
    <property type="molecule type" value="Genomic_DNA"/>
</dbReference>
<dbReference type="InterPro" id="IPR030392">
    <property type="entry name" value="S74_ICA"/>
</dbReference>
<feature type="region of interest" description="Disordered" evidence="4">
    <location>
        <begin position="171"/>
        <end position="201"/>
    </location>
</feature>
<evidence type="ECO:0000313" key="7">
    <source>
        <dbReference type="Proteomes" id="UP000828706"/>
    </source>
</evidence>
<keyword evidence="7" id="KW-1185">Reference proteome</keyword>
<sequence>MAIYRKGQASMDADGYITGYGTNWKTALTLIRPGATIVFATNPVAYATISEIINDTSLRATSTGGAVVPQVDYVILLHDSITVDGLAQDVAETLRYYQGKESMIEGFIEFLKDFDWEKLEAIDAGVKDNAAAAAGSAANALQSEKNAFAHSQSASASAGAAAASESAAGQSAQAAHVSESNANAYREAAENSANSAAAHDQAALASKNAAAASEANTLQSERNAFEHSKSASASASAAAASESASKQSEINAAASAAASDASKNESQAAAAISTNARNEANASKDAAAQSAASAKSDAERAADLADQLDATNLMRKDANLSDVADRRSAVNNLGLGWIDSAYGNSLLSSPDLSHRLVLGNDGLFVWQTKDGQTVPIPISSGGTGATDVAGARDNFGLGERQAVTFAQITSKQLNGANGGILISDNLNSSGARVSQSRIYSEVQGGICKTTIHTSGNGKNNYVQINEDGSMSGLQEILVAGTARAGLLRSNGDVWAAQGKAVGVITTDGGNKNIMLQNVPGDGNAGSWINLLQGNWYNGYWQFGAIRGSGTDISTVRLGVNNSGTDWKYFDFNNSYGGHITAQRGFKGQCIQGAWSVDGEYMGAPFYADSVGGNDAGYSPVVAGGSYSSGGYRLRYSLGAISGGTSSWPRAAIHMQGDESWHRGFEFHVSGQITCWDTNSVWGGNFEFQRVATSDRDLKKDIEYDDGKASFDNIMQFKPSTFVYKSDKYNRVRRGVIAQDLYEIDPEYVRIIPGAPVIDNNDGKEGDKPVIIDYKDDTLGLDNNVIMIDTALATRYIGGIVEKQQEEIDNLKAEVEELKAMISKLIEK</sequence>
<dbReference type="PROSITE" id="PS51688">
    <property type="entry name" value="ICA"/>
    <property type="match status" value="1"/>
</dbReference>
<feature type="domain" description="Peptidase S74" evidence="5">
    <location>
        <begin position="693"/>
        <end position="814"/>
    </location>
</feature>
<evidence type="ECO:0000256" key="3">
    <source>
        <dbReference type="SAM" id="Coils"/>
    </source>
</evidence>
<keyword evidence="3" id="KW-0175">Coiled coil</keyword>
<dbReference type="Pfam" id="PF13884">
    <property type="entry name" value="Peptidase_S74"/>
    <property type="match status" value="1"/>
</dbReference>
<name>A0AAE7VVC8_9CAUD</name>
<organism evidence="6 7">
    <name type="scientific">Escherichia phage JohannLBurckhardt</name>
    <dbReference type="NCBI Taxonomy" id="2851975"/>
    <lineage>
        <taxon>Viruses</taxon>
        <taxon>Duplodnaviria</taxon>
        <taxon>Heunggongvirae</taxon>
        <taxon>Uroviricota</taxon>
        <taxon>Caudoviricetes</taxon>
        <taxon>Drexlerviridae</taxon>
        <taxon>Tempevirinae</taxon>
        <taxon>Henuseptimavirus</taxon>
        <taxon>Henuseptimavirus johannburckhardt</taxon>
    </lineage>
</organism>
<accession>A0AAE7VVC8</accession>
<feature type="coiled-coil region" evidence="3">
    <location>
        <begin position="800"/>
        <end position="827"/>
    </location>
</feature>
<protein>
    <submittedName>
        <fullName evidence="6">Lateral tail fiber protein</fullName>
    </submittedName>
</protein>
<feature type="region of interest" description="Disordered" evidence="4">
    <location>
        <begin position="269"/>
        <end position="294"/>
    </location>
</feature>
<proteinExistence type="predicted"/>
<dbReference type="Proteomes" id="UP000828706">
    <property type="component" value="Segment"/>
</dbReference>